<evidence type="ECO:0000313" key="1">
    <source>
        <dbReference type="EMBL" id="MCG2431098.1"/>
    </source>
</evidence>
<dbReference type="Proteomes" id="UP001139462">
    <property type="component" value="Unassembled WGS sequence"/>
</dbReference>
<keyword evidence="2" id="KW-1185">Reference proteome</keyword>
<dbReference type="RefSeq" id="WP_237608247.1">
    <property type="nucleotide sequence ID" value="NZ_JAIRBB010000005.1"/>
</dbReference>
<sequence length="70" mass="7947">MDRHIEYINKNPQLKSCGFPFAEKEDYIGCDPKKESSTIIETHASPGKGDAEFFYLVPLHQAQSLSRCTK</sequence>
<accession>A0A9X1U603</accession>
<protein>
    <submittedName>
        <fullName evidence="1">Uncharacterized protein</fullName>
    </submittedName>
</protein>
<proteinExistence type="predicted"/>
<comment type="caution">
    <text evidence="1">The sequence shown here is derived from an EMBL/GenBank/DDBJ whole genome shotgun (WGS) entry which is preliminary data.</text>
</comment>
<dbReference type="EMBL" id="JAIRBB010000005">
    <property type="protein sequence ID" value="MCG2431098.1"/>
    <property type="molecule type" value="Genomic_DNA"/>
</dbReference>
<organism evidence="1 2">
    <name type="scientific">Aequorivita xiaoshiensis</name>
    <dbReference type="NCBI Taxonomy" id="2874476"/>
    <lineage>
        <taxon>Bacteria</taxon>
        <taxon>Pseudomonadati</taxon>
        <taxon>Bacteroidota</taxon>
        <taxon>Flavobacteriia</taxon>
        <taxon>Flavobacteriales</taxon>
        <taxon>Flavobacteriaceae</taxon>
        <taxon>Aequorivita</taxon>
    </lineage>
</organism>
<evidence type="ECO:0000313" key="2">
    <source>
        <dbReference type="Proteomes" id="UP001139462"/>
    </source>
</evidence>
<reference evidence="1" key="1">
    <citation type="submission" date="2021-09" db="EMBL/GenBank/DDBJ databases">
        <title>Genome of Aequorivita sp. strain F64183.</title>
        <authorList>
            <person name="Wang Y."/>
        </authorList>
    </citation>
    <scope>NUCLEOTIDE SEQUENCE</scope>
    <source>
        <strain evidence="1">F64183</strain>
    </source>
</reference>
<dbReference type="AlphaFoldDB" id="A0A9X1U603"/>
<name>A0A9X1U603_9FLAO</name>
<gene>
    <name evidence="1" type="ORF">K8344_08195</name>
</gene>